<organism evidence="15 16">
    <name type="scientific">Somion occarium</name>
    <dbReference type="NCBI Taxonomy" id="3059160"/>
    <lineage>
        <taxon>Eukaryota</taxon>
        <taxon>Fungi</taxon>
        <taxon>Dikarya</taxon>
        <taxon>Basidiomycota</taxon>
        <taxon>Agaricomycotina</taxon>
        <taxon>Agaricomycetes</taxon>
        <taxon>Polyporales</taxon>
        <taxon>Cerrenaceae</taxon>
        <taxon>Somion</taxon>
    </lineage>
</organism>
<dbReference type="SUPFAM" id="SSF51735">
    <property type="entry name" value="NAD(P)-binding Rossmann-fold domains"/>
    <property type="match status" value="1"/>
</dbReference>
<comment type="similarity">
    <text evidence="4 12">Belongs to the homoserine dehydrogenase family.</text>
</comment>
<dbReference type="Pfam" id="PF00742">
    <property type="entry name" value="Homoserine_dh"/>
    <property type="match status" value="1"/>
</dbReference>
<feature type="domain" description="Aspartate/homoserine dehydrogenase NAD-binding" evidence="14">
    <location>
        <begin position="48"/>
        <end position="178"/>
    </location>
</feature>
<evidence type="ECO:0000256" key="10">
    <source>
        <dbReference type="ARBA" id="ARBA00023167"/>
    </source>
</evidence>
<evidence type="ECO:0000256" key="9">
    <source>
        <dbReference type="ARBA" id="ARBA00023002"/>
    </source>
</evidence>
<dbReference type="InterPro" id="IPR022697">
    <property type="entry name" value="HDH_short"/>
</dbReference>
<dbReference type="InterPro" id="IPR036291">
    <property type="entry name" value="NAD(P)-bd_dom_sf"/>
</dbReference>
<keyword evidence="9 12" id="KW-0560">Oxidoreductase</keyword>
<reference evidence="16" key="1">
    <citation type="submission" date="2024-04" db="EMBL/GenBank/DDBJ databases">
        <authorList>
            <person name="Shaw F."/>
            <person name="Minotto A."/>
        </authorList>
    </citation>
    <scope>NUCLEOTIDE SEQUENCE [LARGE SCALE GENOMIC DNA]</scope>
</reference>
<dbReference type="InterPro" id="IPR011147">
    <property type="entry name" value="Bifunc_Aspkin/hSer_DH"/>
</dbReference>
<evidence type="ECO:0000256" key="7">
    <source>
        <dbReference type="ARBA" id="ARBA00022697"/>
    </source>
</evidence>
<evidence type="ECO:0000313" key="15">
    <source>
        <dbReference type="EMBL" id="CAL1699174.1"/>
    </source>
</evidence>
<accession>A0ABP1CXF7</accession>
<evidence type="ECO:0000256" key="6">
    <source>
        <dbReference type="ARBA" id="ARBA00022605"/>
    </source>
</evidence>
<dbReference type="SUPFAM" id="SSF55347">
    <property type="entry name" value="Glyceraldehyde-3-phosphate dehydrogenase-like, C-terminal domain"/>
    <property type="match status" value="1"/>
</dbReference>
<comment type="pathway">
    <text evidence="2">Amino-acid biosynthesis; L-threonine biosynthesis; L-threonine from L-aspartate: step 3/5.</text>
</comment>
<evidence type="ECO:0000256" key="1">
    <source>
        <dbReference type="ARBA" id="ARBA00001920"/>
    </source>
</evidence>
<sequence>MSSSSAPPQPEPCLQYGYATRAEFEAAKTQTTSTSSVSPRVISVAVTGVGLVGSEFISQLLSLASPNPFRIVALSSSKHTLFSPQGLKITAESWKDLLTKAPAKSSEELHQELAKLVKPSQDVVFVDNTSSENIASLYPPLLSSGIHVITPNKKAFSGDLGLFERILAASAESGAKFLNESTVGAGLPVISTLKDLVATGDKVRKIEGVFSGTMSYIFNNFSSGEQGGPSFSSVVRIAREKGYTEPHPADDLTGSDVARKLAILARFIPSLKEKVPLPAGYQSVPTTSLIPSGLASLTLSADDFVSRLAEYDVEFDQKRSDALKEGALLRYVGVVDVEEGIVKADLQKYPKNHPFATSLGGSDNIIMFHTERYSPRPLIIQGAGAGAAVTAMGVMSDLLKLL</sequence>
<comment type="pathway">
    <text evidence="3">Amino-acid biosynthesis; L-methionine biosynthesis via de novo pathway; L-homoserine from L-aspartate: step 3/3.</text>
</comment>
<evidence type="ECO:0000256" key="3">
    <source>
        <dbReference type="ARBA" id="ARBA00005062"/>
    </source>
</evidence>
<dbReference type="EC" id="1.1.1.3" evidence="5 12"/>
<dbReference type="PANTHER" id="PTHR43070:SF5">
    <property type="entry name" value="HOMOSERINE DEHYDROGENASE"/>
    <property type="match status" value="1"/>
</dbReference>
<dbReference type="EMBL" id="OZ037954">
    <property type="protein sequence ID" value="CAL1699174.1"/>
    <property type="molecule type" value="Genomic_DNA"/>
</dbReference>
<keyword evidence="16" id="KW-1185">Reference proteome</keyword>
<evidence type="ECO:0000256" key="12">
    <source>
        <dbReference type="PIRNR" id="PIRNR036497"/>
    </source>
</evidence>
<evidence type="ECO:0000256" key="11">
    <source>
        <dbReference type="ARBA" id="ARBA00048841"/>
    </source>
</evidence>
<evidence type="ECO:0000256" key="2">
    <source>
        <dbReference type="ARBA" id="ARBA00005056"/>
    </source>
</evidence>
<evidence type="ECO:0000256" key="4">
    <source>
        <dbReference type="ARBA" id="ARBA00006753"/>
    </source>
</evidence>
<feature type="domain" description="Homoserine dehydrogenase catalytic" evidence="13">
    <location>
        <begin position="188"/>
        <end position="399"/>
    </location>
</feature>
<dbReference type="InterPro" id="IPR001342">
    <property type="entry name" value="HDH_cat"/>
</dbReference>
<comment type="cofactor">
    <cofactor evidence="1">
        <name>a metal cation</name>
        <dbReference type="ChEBI" id="CHEBI:25213"/>
    </cofactor>
</comment>
<dbReference type="Gene3D" id="3.40.50.720">
    <property type="entry name" value="NAD(P)-binding Rossmann-like Domain"/>
    <property type="match status" value="1"/>
</dbReference>
<dbReference type="Proteomes" id="UP001497453">
    <property type="component" value="Chromosome 11"/>
</dbReference>
<name>A0ABP1CXF7_9APHY</name>
<evidence type="ECO:0000256" key="5">
    <source>
        <dbReference type="ARBA" id="ARBA00013213"/>
    </source>
</evidence>
<proteinExistence type="inferred from homology"/>
<dbReference type="Gene3D" id="3.30.360.10">
    <property type="entry name" value="Dihydrodipicolinate Reductase, domain 2"/>
    <property type="match status" value="1"/>
</dbReference>
<protein>
    <recommendedName>
        <fullName evidence="5 12">Homoserine dehydrogenase</fullName>
        <shortName evidence="12">HDH</shortName>
        <ecNumber evidence="5 12">1.1.1.3</ecNumber>
    </recommendedName>
</protein>
<evidence type="ECO:0000256" key="8">
    <source>
        <dbReference type="ARBA" id="ARBA00022857"/>
    </source>
</evidence>
<dbReference type="PIRSF" id="PIRSF036497">
    <property type="entry name" value="HDH_short"/>
    <property type="match status" value="1"/>
</dbReference>
<keyword evidence="8 12" id="KW-0521">NADP</keyword>
<evidence type="ECO:0000313" key="16">
    <source>
        <dbReference type="Proteomes" id="UP001497453"/>
    </source>
</evidence>
<comment type="catalytic activity">
    <reaction evidence="11">
        <text>L-homoserine + NADP(+) = L-aspartate 4-semialdehyde + NADPH + H(+)</text>
        <dbReference type="Rhea" id="RHEA:15761"/>
        <dbReference type="ChEBI" id="CHEBI:15378"/>
        <dbReference type="ChEBI" id="CHEBI:57476"/>
        <dbReference type="ChEBI" id="CHEBI:57783"/>
        <dbReference type="ChEBI" id="CHEBI:58349"/>
        <dbReference type="ChEBI" id="CHEBI:537519"/>
        <dbReference type="EC" id="1.1.1.3"/>
    </reaction>
    <physiologicalReaction direction="right-to-left" evidence="11">
        <dbReference type="Rhea" id="RHEA:15763"/>
    </physiologicalReaction>
</comment>
<dbReference type="Pfam" id="PF03447">
    <property type="entry name" value="NAD_binding_3"/>
    <property type="match status" value="1"/>
</dbReference>
<keyword evidence="10 12" id="KW-0486">Methionine biosynthesis</keyword>
<gene>
    <name evidence="15" type="ORF">GFSPODELE1_LOCUS2537</name>
</gene>
<evidence type="ECO:0000259" key="14">
    <source>
        <dbReference type="Pfam" id="PF03447"/>
    </source>
</evidence>
<dbReference type="PANTHER" id="PTHR43070">
    <property type="match status" value="1"/>
</dbReference>
<evidence type="ECO:0000259" key="13">
    <source>
        <dbReference type="Pfam" id="PF00742"/>
    </source>
</evidence>
<dbReference type="InterPro" id="IPR005106">
    <property type="entry name" value="Asp/hSer_DH_NAD-bd"/>
</dbReference>
<keyword evidence="7 12" id="KW-0791">Threonine biosynthesis</keyword>
<keyword evidence="6 12" id="KW-0028">Amino-acid biosynthesis</keyword>